<evidence type="ECO:0000259" key="3">
    <source>
        <dbReference type="SMART" id="SM00385"/>
    </source>
</evidence>
<dbReference type="SMART" id="SM00385">
    <property type="entry name" value="CYCLIN"/>
    <property type="match status" value="2"/>
</dbReference>
<dbReference type="AlphaFoldDB" id="A0A087RZC6"/>
<comment type="caution">
    <text evidence="4">The sequence shown here is derived from an EMBL/GenBank/DDBJ whole genome shotgun (WGS) entry which is preliminary data.</text>
</comment>
<dbReference type="InterPro" id="IPR013763">
    <property type="entry name" value="Cyclin-like_dom"/>
</dbReference>
<gene>
    <name evidence="4" type="primary">tfbA</name>
    <name evidence="4" type="ORF">AAA799P11_00951</name>
</gene>
<feature type="domain" description="Cyclin-like" evidence="3">
    <location>
        <begin position="221"/>
        <end position="302"/>
    </location>
</feature>
<evidence type="ECO:0000313" key="4">
    <source>
        <dbReference type="EMBL" id="KFM18830.1"/>
    </source>
</evidence>
<dbReference type="GO" id="GO:0017025">
    <property type="term" value="F:TBP-class protein binding"/>
    <property type="evidence" value="ECO:0007669"/>
    <property type="project" value="InterPro"/>
</dbReference>
<keyword evidence="4" id="KW-0648">Protein biosynthesis</keyword>
<evidence type="ECO:0000256" key="1">
    <source>
        <dbReference type="ARBA" id="ARBA00023015"/>
    </source>
</evidence>
<dbReference type="GO" id="GO:0003743">
    <property type="term" value="F:translation initiation factor activity"/>
    <property type="evidence" value="ECO:0007669"/>
    <property type="project" value="UniProtKB-KW"/>
</dbReference>
<dbReference type="InterPro" id="IPR036915">
    <property type="entry name" value="Cyclin-like_sf"/>
</dbReference>
<evidence type="ECO:0000313" key="5">
    <source>
        <dbReference type="Proteomes" id="UP000029387"/>
    </source>
</evidence>
<protein>
    <submittedName>
        <fullName evidence="4">Transcription initiation factor IIB 1 protein</fullName>
    </submittedName>
</protein>
<dbReference type="Proteomes" id="UP000029387">
    <property type="component" value="Unassembled WGS sequence"/>
</dbReference>
<dbReference type="Gene3D" id="1.10.472.170">
    <property type="match status" value="1"/>
</dbReference>
<dbReference type="GO" id="GO:0097550">
    <property type="term" value="C:transcription preinitiation complex"/>
    <property type="evidence" value="ECO:0007669"/>
    <property type="project" value="TreeGrafter"/>
</dbReference>
<organism evidence="4 5">
    <name type="scientific">Marine Group I thaumarchaeote SCGC AAA799-P11</name>
    <dbReference type="NCBI Taxonomy" id="1502295"/>
    <lineage>
        <taxon>Archaea</taxon>
        <taxon>Nitrososphaerota</taxon>
        <taxon>Marine Group I</taxon>
    </lineage>
</organism>
<dbReference type="InterPro" id="IPR013150">
    <property type="entry name" value="TFIIB_cyclin"/>
</dbReference>
<dbReference type="Pfam" id="PF00382">
    <property type="entry name" value="TFIIB"/>
    <property type="match status" value="2"/>
</dbReference>
<reference evidence="4 5" key="1">
    <citation type="submission" date="2014-06" db="EMBL/GenBank/DDBJ databases">
        <authorList>
            <person name="Ngugi D.K."/>
            <person name="Blom J."/>
            <person name="Alam I."/>
            <person name="Rashid M."/>
            <person name="Baalawi W."/>
            <person name="Zhang G."/>
            <person name="Hikmawan T."/>
            <person name="Guan Y."/>
            <person name="Antunes A."/>
            <person name="Siam R."/>
            <person name="El-Dorry H."/>
            <person name="Bajic V."/>
            <person name="Stingl U."/>
        </authorList>
    </citation>
    <scope>NUCLEOTIDE SEQUENCE [LARGE SCALE GENOMIC DNA]</scope>
    <source>
        <strain evidence="4">SCGC AAA799-P11</strain>
    </source>
</reference>
<dbReference type="PANTHER" id="PTHR11618:SF13">
    <property type="entry name" value="TRANSCRIPTION INITIATION FACTOR IIB"/>
    <property type="match status" value="1"/>
</dbReference>
<feature type="domain" description="Cyclin-like" evidence="3">
    <location>
        <begin position="127"/>
        <end position="208"/>
    </location>
</feature>
<keyword evidence="5" id="KW-1185">Reference proteome</keyword>
<dbReference type="PANTHER" id="PTHR11618">
    <property type="entry name" value="TRANSCRIPTION INITIATION FACTOR IIB-RELATED"/>
    <property type="match status" value="1"/>
</dbReference>
<sequence>MLMVIENIVQKLDMCKEKFPCSEGIVITDLETGEVFCQKCGIVQNNSQDRKNSALFSNDDFALRNGSKTSLRLYDMGLSTNVGNLNHDSTGKPVDYKMKNNMKRMRLWDSRSKTKNSSGRNLKTALVEIEKLKEKLTLTDTVAERSAYIYRKAAKYGLIRGRSVKDMSAACVYMACREFDVSRTILDISNKLQVKRNAVAKNYRLLFQNLRLNVSVPDPIKCIIKISNNLQTSESTKREAIRIFDNLKKLELIAGKKPDAVAATIIYMASIKTGENLTQQKISKISGITGVTIRNRFSEYRKYVQLI</sequence>
<dbReference type="GO" id="GO:0070897">
    <property type="term" value="P:transcription preinitiation complex assembly"/>
    <property type="evidence" value="ECO:0007669"/>
    <property type="project" value="InterPro"/>
</dbReference>
<dbReference type="Gene3D" id="1.10.472.10">
    <property type="entry name" value="Cyclin-like"/>
    <property type="match status" value="1"/>
</dbReference>
<evidence type="ECO:0000256" key="2">
    <source>
        <dbReference type="ARBA" id="ARBA00023163"/>
    </source>
</evidence>
<keyword evidence="1" id="KW-0805">Transcription regulation</keyword>
<keyword evidence="4" id="KW-0396">Initiation factor</keyword>
<keyword evidence="2" id="KW-0804">Transcription</keyword>
<dbReference type="EMBL" id="JOSZ01000013">
    <property type="protein sequence ID" value="KFM18830.1"/>
    <property type="molecule type" value="Genomic_DNA"/>
</dbReference>
<accession>A0A087RZC6</accession>
<dbReference type="InterPro" id="IPR000812">
    <property type="entry name" value="TFIIB"/>
</dbReference>
<dbReference type="SUPFAM" id="SSF47954">
    <property type="entry name" value="Cyclin-like"/>
    <property type="match status" value="2"/>
</dbReference>
<name>A0A087RZC6_9ARCH</name>
<dbReference type="PRINTS" id="PR00685">
    <property type="entry name" value="TIFACTORIIB"/>
</dbReference>
<proteinExistence type="predicted"/>